<evidence type="ECO:0000256" key="17">
    <source>
        <dbReference type="ARBA" id="ARBA00030571"/>
    </source>
</evidence>
<evidence type="ECO:0000256" key="6">
    <source>
        <dbReference type="ARBA" id="ARBA00005159"/>
    </source>
</evidence>
<keyword evidence="13" id="KW-0418">Kinase</keyword>
<evidence type="ECO:0000256" key="14">
    <source>
        <dbReference type="ARBA" id="ARBA00022840"/>
    </source>
</evidence>
<evidence type="ECO:0000256" key="5">
    <source>
        <dbReference type="ARBA" id="ARBA00004692"/>
    </source>
</evidence>
<gene>
    <name evidence="19" type="ORF">Cco03nite_01030</name>
</gene>
<dbReference type="GO" id="GO:0008939">
    <property type="term" value="F:nicotinate-nucleotide-dimethylbenzimidazole phosphoribosyltransferase activity"/>
    <property type="evidence" value="ECO:0007669"/>
    <property type="project" value="InterPro"/>
</dbReference>
<dbReference type="InterPro" id="IPR036087">
    <property type="entry name" value="Nict_dMeBzImd_PRibTrfase_sf"/>
</dbReference>
<evidence type="ECO:0000256" key="18">
    <source>
        <dbReference type="SAM" id="MobiDB-lite"/>
    </source>
</evidence>
<dbReference type="EMBL" id="BONI01000001">
    <property type="protein sequence ID" value="GIG03403.1"/>
    <property type="molecule type" value="Genomic_DNA"/>
</dbReference>
<evidence type="ECO:0000256" key="10">
    <source>
        <dbReference type="ARBA" id="ARBA00022573"/>
    </source>
</evidence>
<dbReference type="Pfam" id="PF02283">
    <property type="entry name" value="CobU"/>
    <property type="match status" value="1"/>
</dbReference>
<keyword evidence="11" id="KW-0808">Transferase</keyword>
<keyword evidence="12" id="KW-0547">Nucleotide-binding</keyword>
<dbReference type="Pfam" id="PF02277">
    <property type="entry name" value="DBI_PRT"/>
    <property type="match status" value="1"/>
</dbReference>
<keyword evidence="10" id="KW-0169">Cobalamin biosynthesis</keyword>
<reference evidence="19 20" key="1">
    <citation type="submission" date="2021-01" db="EMBL/GenBank/DDBJ databases">
        <title>Whole genome shotgun sequence of Catellatospora coxensis NBRC 107359.</title>
        <authorList>
            <person name="Komaki H."/>
            <person name="Tamura T."/>
        </authorList>
    </citation>
    <scope>NUCLEOTIDE SEQUENCE [LARGE SCALE GENOMIC DNA]</scope>
    <source>
        <strain evidence="19 20">NBRC 107359</strain>
    </source>
</reference>
<evidence type="ECO:0000256" key="15">
    <source>
        <dbReference type="ARBA" id="ARBA00023134"/>
    </source>
</evidence>
<evidence type="ECO:0000256" key="11">
    <source>
        <dbReference type="ARBA" id="ARBA00022679"/>
    </source>
</evidence>
<dbReference type="GO" id="GO:0005524">
    <property type="term" value="F:ATP binding"/>
    <property type="evidence" value="ECO:0007669"/>
    <property type="project" value="UniProtKB-KW"/>
</dbReference>
<dbReference type="PANTHER" id="PTHR34848:SF1">
    <property type="entry name" value="BIFUNCTIONAL ADENOSYLCOBALAMIN BIOSYNTHESIS PROTEIN COBU"/>
    <property type="match status" value="1"/>
</dbReference>
<comment type="pathway">
    <text evidence="5">Cofactor biosynthesis; adenosylcobalamin biosynthesis; adenosylcobalamin from cob(II)yrinate a,c-diamide: step 6/7.</text>
</comment>
<accession>A0A8J3KNK6</accession>
<protein>
    <recommendedName>
        <fullName evidence="16">Adenosylcobinamide kinase</fullName>
        <ecNumber evidence="8">2.7.1.156</ecNumber>
        <ecNumber evidence="9">2.7.7.62</ecNumber>
    </recommendedName>
    <alternativeName>
        <fullName evidence="17">Adenosylcobinamide-phosphate guanylyltransferase</fullName>
    </alternativeName>
</protein>
<dbReference type="GO" id="GO:0008820">
    <property type="term" value="F:cobinamide phosphate guanylyltransferase activity"/>
    <property type="evidence" value="ECO:0007669"/>
    <property type="project" value="UniProtKB-EC"/>
</dbReference>
<keyword evidence="14" id="KW-0067">ATP-binding</keyword>
<dbReference type="InterPro" id="IPR027417">
    <property type="entry name" value="P-loop_NTPase"/>
</dbReference>
<dbReference type="GO" id="GO:0009236">
    <property type="term" value="P:cobalamin biosynthetic process"/>
    <property type="evidence" value="ECO:0007669"/>
    <property type="project" value="UniProtKB-UniPathway"/>
</dbReference>
<dbReference type="GO" id="GO:0043752">
    <property type="term" value="F:adenosylcobinamide kinase activity"/>
    <property type="evidence" value="ECO:0007669"/>
    <property type="project" value="UniProtKB-EC"/>
</dbReference>
<evidence type="ECO:0000256" key="16">
    <source>
        <dbReference type="ARBA" id="ARBA00029570"/>
    </source>
</evidence>
<dbReference type="SUPFAM" id="SSF52733">
    <property type="entry name" value="Nicotinate mononucleotide:5,6-dimethylbenzimidazole phosphoribosyltransferase (CobT)"/>
    <property type="match status" value="1"/>
</dbReference>
<organism evidence="19 20">
    <name type="scientific">Catellatospora coxensis</name>
    <dbReference type="NCBI Taxonomy" id="310354"/>
    <lineage>
        <taxon>Bacteria</taxon>
        <taxon>Bacillati</taxon>
        <taxon>Actinomycetota</taxon>
        <taxon>Actinomycetes</taxon>
        <taxon>Micromonosporales</taxon>
        <taxon>Micromonosporaceae</taxon>
        <taxon>Catellatospora</taxon>
    </lineage>
</organism>
<dbReference type="AlphaFoldDB" id="A0A8J3KNK6"/>
<evidence type="ECO:0000313" key="19">
    <source>
        <dbReference type="EMBL" id="GIG03403.1"/>
    </source>
</evidence>
<comment type="pathway">
    <text evidence="6">Cofactor biosynthesis; adenosylcobalamin biosynthesis; adenosylcobalamin from cob(II)yrinate a,c-diamide: step 5/7.</text>
</comment>
<comment type="catalytic activity">
    <reaction evidence="2">
        <text>adenosylcob(III)inamide phosphate + GTP + H(+) = adenosylcob(III)inamide-GDP + diphosphate</text>
        <dbReference type="Rhea" id="RHEA:22712"/>
        <dbReference type="ChEBI" id="CHEBI:15378"/>
        <dbReference type="ChEBI" id="CHEBI:33019"/>
        <dbReference type="ChEBI" id="CHEBI:37565"/>
        <dbReference type="ChEBI" id="CHEBI:58502"/>
        <dbReference type="ChEBI" id="CHEBI:60487"/>
        <dbReference type="EC" id="2.7.7.62"/>
    </reaction>
</comment>
<sequence length="639" mass="63829">MSHDGWPPHFGARVLVLGGIRSGKSEYAESLLSGARSVRYLATALADGGDPAFADRVAAHRARRPHSWITVETYGDPAALVDALGQAAAEDTLIVDDLGGWVVNLLDRDDASVHVSRLAAAVAGCAARVVLVSPEVGLSVVPPSEAGVRFADLMGLVNQAVAAACDAVALVVAGQPFWLRGGDAAATGQAGAGAPVTTAQPAGATSDAAVTGAGAAAAVAATGTGATGSAAAGSPTTVTIPSVPVIPSPEVLTPAAAAPKPSAALTESTQALPLVATGVVIGPNMDLPIPDGDAREAARDHLHLLDIPGAGLGRLAEIVLFAAGAQGRTVPLPWQQPRMLLLHGNHEGDAAAGQTPHGAALLAAQARRGEGPIGLLAAEHGVSLQIVDTATAEAIEHSPATEPDTVEGLLRYGWQLADEAVDSGVDLLVLGSCGAGAEAAAAAVVSAVTGAEVPGLLARVVSADGTVDDAAWMRRCAAVRDALHRVRGRVLPAKELLTELGGPDLAVAAGVILGATARRTPVLLDGPVGVAAGLVARDLGSQSRLWCALADTGRHPTTVLAADVLGLTPLTDLNTGLGEGAGALLALPLLRSALTLAASLPALPPLLDEPPAHLQEPEDEPDEATDPAVARADDASIVD</sequence>
<comment type="similarity">
    <text evidence="7">Belongs to the CobU/CobP family.</text>
</comment>
<evidence type="ECO:0000256" key="2">
    <source>
        <dbReference type="ARBA" id="ARBA00000711"/>
    </source>
</evidence>
<evidence type="ECO:0000256" key="7">
    <source>
        <dbReference type="ARBA" id="ARBA00007490"/>
    </source>
</evidence>
<name>A0A8J3KNK6_9ACTN</name>
<evidence type="ECO:0000313" key="20">
    <source>
        <dbReference type="Proteomes" id="UP000630887"/>
    </source>
</evidence>
<proteinExistence type="inferred from homology"/>
<dbReference type="Gene3D" id="3.40.50.10210">
    <property type="match status" value="1"/>
</dbReference>
<evidence type="ECO:0000256" key="4">
    <source>
        <dbReference type="ARBA" id="ARBA00003889"/>
    </source>
</evidence>
<keyword evidence="20" id="KW-1185">Reference proteome</keyword>
<dbReference type="EC" id="2.7.1.156" evidence="8"/>
<feature type="region of interest" description="Disordered" evidence="18">
    <location>
        <begin position="607"/>
        <end position="639"/>
    </location>
</feature>
<comment type="catalytic activity">
    <reaction evidence="1">
        <text>adenosylcob(III)inamide + ATP = adenosylcob(III)inamide phosphate + ADP + H(+)</text>
        <dbReference type="Rhea" id="RHEA:15769"/>
        <dbReference type="ChEBI" id="CHEBI:2480"/>
        <dbReference type="ChEBI" id="CHEBI:15378"/>
        <dbReference type="ChEBI" id="CHEBI:30616"/>
        <dbReference type="ChEBI" id="CHEBI:58502"/>
        <dbReference type="ChEBI" id="CHEBI:456216"/>
        <dbReference type="EC" id="2.7.1.156"/>
    </reaction>
</comment>
<dbReference type="Gene3D" id="3.40.50.300">
    <property type="entry name" value="P-loop containing nucleotide triphosphate hydrolases"/>
    <property type="match status" value="1"/>
</dbReference>
<evidence type="ECO:0000256" key="8">
    <source>
        <dbReference type="ARBA" id="ARBA00012016"/>
    </source>
</evidence>
<keyword evidence="15" id="KW-0342">GTP-binding</keyword>
<comment type="function">
    <text evidence="4">Catalyzes ATP-dependent phosphorylation of adenosylcobinamide and addition of GMP to adenosylcobinamide phosphate.</text>
</comment>
<dbReference type="InterPro" id="IPR003200">
    <property type="entry name" value="Nict_dMeBzImd_PRibTrfase"/>
</dbReference>
<comment type="caution">
    <text evidence="19">The sequence shown here is derived from an EMBL/GenBank/DDBJ whole genome shotgun (WGS) entry which is preliminary data.</text>
</comment>
<evidence type="ECO:0000256" key="12">
    <source>
        <dbReference type="ARBA" id="ARBA00022741"/>
    </source>
</evidence>
<dbReference type="InterPro" id="IPR003203">
    <property type="entry name" value="CobU/CobP"/>
</dbReference>
<dbReference type="UniPathway" id="UPA00148">
    <property type="reaction ID" value="UER00236"/>
</dbReference>
<dbReference type="EC" id="2.7.7.62" evidence="9"/>
<dbReference type="PANTHER" id="PTHR34848">
    <property type="match status" value="1"/>
</dbReference>
<evidence type="ECO:0000256" key="13">
    <source>
        <dbReference type="ARBA" id="ARBA00022777"/>
    </source>
</evidence>
<dbReference type="Proteomes" id="UP000630887">
    <property type="component" value="Unassembled WGS sequence"/>
</dbReference>
<evidence type="ECO:0000256" key="3">
    <source>
        <dbReference type="ARBA" id="ARBA00001522"/>
    </source>
</evidence>
<comment type="catalytic activity">
    <reaction evidence="3">
        <text>adenosylcob(III)inamide + GTP = adenosylcob(III)inamide phosphate + GDP + H(+)</text>
        <dbReference type="Rhea" id="RHEA:15765"/>
        <dbReference type="ChEBI" id="CHEBI:2480"/>
        <dbReference type="ChEBI" id="CHEBI:15378"/>
        <dbReference type="ChEBI" id="CHEBI:37565"/>
        <dbReference type="ChEBI" id="CHEBI:58189"/>
        <dbReference type="ChEBI" id="CHEBI:58502"/>
        <dbReference type="EC" id="2.7.1.156"/>
    </reaction>
</comment>
<dbReference type="GO" id="GO:0005525">
    <property type="term" value="F:GTP binding"/>
    <property type="evidence" value="ECO:0007669"/>
    <property type="project" value="UniProtKB-KW"/>
</dbReference>
<dbReference type="SUPFAM" id="SSF52540">
    <property type="entry name" value="P-loop containing nucleoside triphosphate hydrolases"/>
    <property type="match status" value="1"/>
</dbReference>
<dbReference type="RefSeq" id="WP_203687882.1">
    <property type="nucleotide sequence ID" value="NZ_BAAALC010000038.1"/>
</dbReference>
<evidence type="ECO:0000256" key="1">
    <source>
        <dbReference type="ARBA" id="ARBA00000312"/>
    </source>
</evidence>
<evidence type="ECO:0000256" key="9">
    <source>
        <dbReference type="ARBA" id="ARBA00012523"/>
    </source>
</evidence>